<feature type="transmembrane region" description="Helical" evidence="1">
    <location>
        <begin position="179"/>
        <end position="199"/>
    </location>
</feature>
<evidence type="ECO:0000256" key="1">
    <source>
        <dbReference type="SAM" id="Phobius"/>
    </source>
</evidence>
<gene>
    <name evidence="2" type="ORF">AWB78_01463</name>
</gene>
<dbReference type="EMBL" id="FCOX02000005">
    <property type="protein sequence ID" value="SAK55320.1"/>
    <property type="molecule type" value="Genomic_DNA"/>
</dbReference>
<keyword evidence="1" id="KW-0812">Transmembrane</keyword>
<dbReference type="OrthoDB" id="9133759at2"/>
<organism evidence="2 3">
    <name type="scientific">Caballeronia calidae</name>
    <dbReference type="NCBI Taxonomy" id="1777139"/>
    <lineage>
        <taxon>Bacteria</taxon>
        <taxon>Pseudomonadati</taxon>
        <taxon>Pseudomonadota</taxon>
        <taxon>Betaproteobacteria</taxon>
        <taxon>Burkholderiales</taxon>
        <taxon>Burkholderiaceae</taxon>
        <taxon>Caballeronia</taxon>
    </lineage>
</organism>
<keyword evidence="1" id="KW-1133">Transmembrane helix</keyword>
<accession>A0A158AC56</accession>
<evidence type="ECO:0000313" key="3">
    <source>
        <dbReference type="Proteomes" id="UP000071859"/>
    </source>
</evidence>
<feature type="transmembrane region" description="Helical" evidence="1">
    <location>
        <begin position="128"/>
        <end position="145"/>
    </location>
</feature>
<evidence type="ECO:0000313" key="2">
    <source>
        <dbReference type="EMBL" id="SAK55320.1"/>
    </source>
</evidence>
<dbReference type="RefSeq" id="WP_062603648.1">
    <property type="nucleotide sequence ID" value="NZ_FCOX02000005.1"/>
</dbReference>
<keyword evidence="1" id="KW-0472">Membrane</keyword>
<keyword evidence="3" id="KW-1185">Reference proteome</keyword>
<feature type="transmembrane region" description="Helical" evidence="1">
    <location>
        <begin position="151"/>
        <end position="172"/>
    </location>
</feature>
<dbReference type="Proteomes" id="UP000071859">
    <property type="component" value="Unassembled WGS sequence"/>
</dbReference>
<proteinExistence type="predicted"/>
<feature type="transmembrane region" description="Helical" evidence="1">
    <location>
        <begin position="35"/>
        <end position="59"/>
    </location>
</feature>
<sequence length="232" mass="22565">MTGGWLSGALCVLASLSAGASLRSGAARWRRLWEIGAVVIVAYGVSRGPGVAALLLAIVAGFAGYRLGRPAANASTQASLVTIAFVAWLLPDAPGLSGVFAVLAGGAVAALGYLVCARRHRETANLQALHLACAGACAALAYVLGAQSGALAVVSVVAMVALIGAHLSLAMGGSASAPLASLMSGTASCGLAVAAAIGGMHGTNAALVVATVALAIGCARSASFAGFVREVP</sequence>
<name>A0A158AC56_9BURK</name>
<protein>
    <submittedName>
        <fullName evidence="2">Uncharacterized protein</fullName>
    </submittedName>
</protein>
<feature type="transmembrane region" description="Helical" evidence="1">
    <location>
        <begin position="205"/>
        <end position="228"/>
    </location>
</feature>
<reference evidence="2" key="1">
    <citation type="submission" date="2016-01" db="EMBL/GenBank/DDBJ databases">
        <authorList>
            <person name="Peeters C."/>
        </authorList>
    </citation>
    <scope>NUCLEOTIDE SEQUENCE</scope>
    <source>
        <strain evidence="2">LMG 29321</strain>
    </source>
</reference>
<comment type="caution">
    <text evidence="2">The sequence shown here is derived from an EMBL/GenBank/DDBJ whole genome shotgun (WGS) entry which is preliminary data.</text>
</comment>
<feature type="transmembrane region" description="Helical" evidence="1">
    <location>
        <begin position="96"/>
        <end position="116"/>
    </location>
</feature>
<dbReference type="AlphaFoldDB" id="A0A158AC56"/>